<protein>
    <submittedName>
        <fullName evidence="2">Uncharacterized protein</fullName>
    </submittedName>
</protein>
<keyword evidence="3" id="KW-1185">Reference proteome</keyword>
<dbReference type="Proteomes" id="UP000065511">
    <property type="component" value="Chromosome"/>
</dbReference>
<evidence type="ECO:0000313" key="2">
    <source>
        <dbReference type="EMBL" id="OJG90215.1"/>
    </source>
</evidence>
<sequence length="194" mass="22640">MEGKWESKLMKSEMQNNKRGKQFLDSILNIEKALRNGSPIFVKLKIEDIVYPESTDFEKVNIVELTRAGLKVYQQKHFLKAAEESFYIPFDSDVVAKVHLVRYLVLGTGGVPSTVVYTMYEVINNSYKYIFICDSIACVSELEKFYKKNNLKLEIPIEYRKIYDNLTVEDIRNKVIEDKENFEELPMGMFLPII</sequence>
<dbReference type="Proteomes" id="UP000183039">
    <property type="component" value="Unassembled WGS sequence"/>
</dbReference>
<proteinExistence type="predicted"/>
<name>A0A0S3K825_9ENTE</name>
<reference evidence="2 4" key="1">
    <citation type="submission" date="2014-12" db="EMBL/GenBank/DDBJ databases">
        <title>Draft genome sequences of 29 type strains of Enterococci.</title>
        <authorList>
            <person name="Zhong Z."/>
            <person name="Sun Z."/>
            <person name="Liu W."/>
            <person name="Zhang W."/>
            <person name="Zhang H."/>
        </authorList>
    </citation>
    <scope>NUCLEOTIDE SEQUENCE [LARGE SCALE GENOMIC DNA]</scope>
    <source>
        <strain evidence="2 4">DSM 22801</strain>
    </source>
</reference>
<reference evidence="1 3" key="2">
    <citation type="submission" date="2015-12" db="EMBL/GenBank/DDBJ databases">
        <authorList>
            <person name="Lauer A."/>
            <person name="Humrighouse B."/>
            <person name="Loparev V."/>
            <person name="Shewmaker P.L."/>
            <person name="Whitney A.M."/>
            <person name="McLaughlin R.W."/>
        </authorList>
    </citation>
    <scope>NUCLEOTIDE SEQUENCE [LARGE SCALE GENOMIC DNA]</scope>
    <source>
        <strain evidence="1 3">LMG 23085</strain>
    </source>
</reference>
<dbReference type="EMBL" id="JXLC01000020">
    <property type="protein sequence ID" value="OJG90215.1"/>
    <property type="molecule type" value="Genomic_DNA"/>
</dbReference>
<organism evidence="2 4">
    <name type="scientific">Enterococcus silesiacus</name>
    <dbReference type="NCBI Taxonomy" id="332949"/>
    <lineage>
        <taxon>Bacteria</taxon>
        <taxon>Bacillati</taxon>
        <taxon>Bacillota</taxon>
        <taxon>Bacilli</taxon>
        <taxon>Lactobacillales</taxon>
        <taxon>Enterococcaceae</taxon>
        <taxon>Enterococcus</taxon>
    </lineage>
</organism>
<accession>A0A0S3K825</accession>
<gene>
    <name evidence="1" type="ORF">ATZ33_03225</name>
    <name evidence="2" type="ORF">RV15_GL001479</name>
</gene>
<dbReference type="AlphaFoldDB" id="A0A0S3K825"/>
<evidence type="ECO:0000313" key="4">
    <source>
        <dbReference type="Proteomes" id="UP000183039"/>
    </source>
</evidence>
<dbReference type="EMBL" id="CP013614">
    <property type="protein sequence ID" value="ALS00419.1"/>
    <property type="molecule type" value="Genomic_DNA"/>
</dbReference>
<dbReference type="RefSeq" id="WP_071878498.1">
    <property type="nucleotide sequence ID" value="NZ_JXLC01000020.1"/>
</dbReference>
<evidence type="ECO:0000313" key="3">
    <source>
        <dbReference type="Proteomes" id="UP000065511"/>
    </source>
</evidence>
<dbReference type="KEGG" id="ess:ATZ33_03225"/>
<evidence type="ECO:0000313" key="1">
    <source>
        <dbReference type="EMBL" id="ALS00419.1"/>
    </source>
</evidence>